<gene>
    <name evidence="2" type="ORF">CLV56_1472</name>
</gene>
<dbReference type="AlphaFoldDB" id="A0A2M9BH06"/>
<feature type="compositionally biased region" description="Basic and acidic residues" evidence="1">
    <location>
        <begin position="162"/>
        <end position="171"/>
    </location>
</feature>
<protein>
    <submittedName>
        <fullName evidence="2">Uncharacterized protein</fullName>
    </submittedName>
</protein>
<sequence length="253" mass="27855">MTSSPASPAAARPSRPPSVTSTTSGRGRAVGKKRQRRSEVVEYHGKKMNAYDRAVVQTAERMLGYQLTIVQGGYNAGGVSASAGTHDGGGALDLIPYDHAKKVKVFRELGCAAWHRKTLPGVWGEHIHVVIPGSPDMSPVAERQVIAYDNRRDGLAGNGPDRGPKRLPRDKIRFPPRWRISGTWYHTTRSVWSRSSPEMGGANHVRRAPAGTNMKITRTKTVGDREFGHRANGRWVQMSALEKGRIKQEDEDD</sequence>
<feature type="compositionally biased region" description="Low complexity" evidence="1">
    <location>
        <begin position="1"/>
        <end position="27"/>
    </location>
</feature>
<dbReference type="EMBL" id="PGEZ01000001">
    <property type="protein sequence ID" value="PJJ57245.1"/>
    <property type="molecule type" value="Genomic_DNA"/>
</dbReference>
<evidence type="ECO:0000313" key="3">
    <source>
        <dbReference type="Proteomes" id="UP000230842"/>
    </source>
</evidence>
<reference evidence="2 3" key="1">
    <citation type="submission" date="2017-11" db="EMBL/GenBank/DDBJ databases">
        <title>Genomic Encyclopedia of Archaeal and Bacterial Type Strains, Phase II (KMG-II): From Individual Species to Whole Genera.</title>
        <authorList>
            <person name="Goeker M."/>
        </authorList>
    </citation>
    <scope>NUCLEOTIDE SEQUENCE [LARGE SCALE GENOMIC DNA]</scope>
    <source>
        <strain evidence="2 3">DSM 27763</strain>
    </source>
</reference>
<feature type="region of interest" description="Disordered" evidence="1">
    <location>
        <begin position="1"/>
        <end position="39"/>
    </location>
</feature>
<accession>A0A2M9BH06</accession>
<comment type="caution">
    <text evidence="2">The sequence shown here is derived from an EMBL/GenBank/DDBJ whole genome shotgun (WGS) entry which is preliminary data.</text>
</comment>
<dbReference type="Proteomes" id="UP000230842">
    <property type="component" value="Unassembled WGS sequence"/>
</dbReference>
<evidence type="ECO:0000313" key="2">
    <source>
        <dbReference type="EMBL" id="PJJ57245.1"/>
    </source>
</evidence>
<feature type="region of interest" description="Disordered" evidence="1">
    <location>
        <begin position="150"/>
        <end position="171"/>
    </location>
</feature>
<organism evidence="2 3">
    <name type="scientific">Mumia flava</name>
    <dbReference type="NCBI Taxonomy" id="1348852"/>
    <lineage>
        <taxon>Bacteria</taxon>
        <taxon>Bacillati</taxon>
        <taxon>Actinomycetota</taxon>
        <taxon>Actinomycetes</taxon>
        <taxon>Propionibacteriales</taxon>
        <taxon>Nocardioidaceae</taxon>
        <taxon>Mumia</taxon>
    </lineage>
</organism>
<proteinExistence type="predicted"/>
<keyword evidence="3" id="KW-1185">Reference proteome</keyword>
<name>A0A2M9BH06_9ACTN</name>
<evidence type="ECO:0000256" key="1">
    <source>
        <dbReference type="SAM" id="MobiDB-lite"/>
    </source>
</evidence>